<keyword evidence="3 4" id="KW-0408">Iron</keyword>
<feature type="binding site" description="axial binding residue" evidence="4">
    <location>
        <position position="463"/>
    </location>
    <ligand>
        <name>heme</name>
        <dbReference type="ChEBI" id="CHEBI:30413"/>
    </ligand>
    <ligandPart>
        <name>Fe</name>
        <dbReference type="ChEBI" id="CHEBI:18248"/>
    </ligandPart>
</feature>
<sequence length="535" mass="60938">MLSFTTFDKALLHMAIFLLATFIAIYLISNAIYNRYLHPYSKFPGPFWASITDLWYFRRVRYGLAGHNDLDLHKKYGSMVRISPSQILISDPAAIEIIYGPRNVFPKAEFYSGFDPSISLRAGNFEERDEAKHTLRRSIVAPLYTQASILQFEPCVDRLIALFYQRMETLAEAGTQIDMSTWLRKYTFDVIGEIFYGRKGGFGFIRDDIDYNNWCALMETMPPLSSAITYIAKPLRPLVFAAEMIFPATRAGAKGFFDVIAQAKSAVKQRVAERAEKKSDNKNDLLNRLLDLINDNPDPKVHWTEQDVTAEIWTMIWAGSDTTAVALTSIFYHLHKNPATLNKLRTEIEVAFSDGRLTYPLRYTDCIKLPYLHAVVREAMRMHSSLGLGLPRTVPPSGSHICGIPFPAGYGVIMNACAVNFDQDIFGSDAEIFSPERWIRDGEKKANEMERHMLQFGYGPRICIGKHVTNVAMYKLLPTILRDFGFEGLEGEEKTWEVFGGWFHHQKGVDVVVKKRRQGGQRAIVEVPGDKWRNQ</sequence>
<dbReference type="CDD" id="cd11060">
    <property type="entry name" value="CYP57A1-like"/>
    <property type="match status" value="1"/>
</dbReference>
<organism evidence="7 8">
    <name type="scientific">Septoria linicola</name>
    <dbReference type="NCBI Taxonomy" id="215465"/>
    <lineage>
        <taxon>Eukaryota</taxon>
        <taxon>Fungi</taxon>
        <taxon>Dikarya</taxon>
        <taxon>Ascomycota</taxon>
        <taxon>Pezizomycotina</taxon>
        <taxon>Dothideomycetes</taxon>
        <taxon>Dothideomycetidae</taxon>
        <taxon>Mycosphaerellales</taxon>
        <taxon>Mycosphaerellaceae</taxon>
        <taxon>Septoria</taxon>
    </lineage>
</organism>
<dbReference type="PRINTS" id="PR00385">
    <property type="entry name" value="P450"/>
</dbReference>
<protein>
    <submittedName>
        <fullName evidence="7">Cytochrome P450</fullName>
    </submittedName>
</protein>
<keyword evidence="2 4" id="KW-0479">Metal-binding</keyword>
<dbReference type="InterPro" id="IPR036396">
    <property type="entry name" value="Cyt_P450_sf"/>
</dbReference>
<dbReference type="Gene3D" id="1.10.630.10">
    <property type="entry name" value="Cytochrome P450"/>
    <property type="match status" value="1"/>
</dbReference>
<dbReference type="InterPro" id="IPR001128">
    <property type="entry name" value="Cyt_P450"/>
</dbReference>
<evidence type="ECO:0000313" key="8">
    <source>
        <dbReference type="Proteomes" id="UP001056384"/>
    </source>
</evidence>
<keyword evidence="6" id="KW-0472">Membrane</keyword>
<proteinExistence type="inferred from homology"/>
<dbReference type="InterPro" id="IPR050121">
    <property type="entry name" value="Cytochrome_P450_monoxygenase"/>
</dbReference>
<evidence type="ECO:0000256" key="2">
    <source>
        <dbReference type="ARBA" id="ARBA00022723"/>
    </source>
</evidence>
<dbReference type="AlphaFoldDB" id="A0A9Q9B2M4"/>
<accession>A0A9Q9B2M4</accession>
<keyword evidence="6" id="KW-1133">Transmembrane helix</keyword>
<dbReference type="GO" id="GO:0005506">
    <property type="term" value="F:iron ion binding"/>
    <property type="evidence" value="ECO:0007669"/>
    <property type="project" value="InterPro"/>
</dbReference>
<keyword evidence="5" id="KW-0503">Monooxygenase</keyword>
<name>A0A9Q9B2M4_9PEZI</name>
<dbReference type="SUPFAM" id="SSF48264">
    <property type="entry name" value="Cytochrome P450"/>
    <property type="match status" value="1"/>
</dbReference>
<evidence type="ECO:0000256" key="5">
    <source>
        <dbReference type="RuleBase" id="RU000461"/>
    </source>
</evidence>
<dbReference type="GO" id="GO:0016705">
    <property type="term" value="F:oxidoreductase activity, acting on paired donors, with incorporation or reduction of molecular oxygen"/>
    <property type="evidence" value="ECO:0007669"/>
    <property type="project" value="InterPro"/>
</dbReference>
<keyword evidence="5" id="KW-0560">Oxidoreductase</keyword>
<keyword evidence="6" id="KW-0812">Transmembrane</keyword>
<dbReference type="Proteomes" id="UP001056384">
    <property type="component" value="Chromosome 10"/>
</dbReference>
<reference evidence="7" key="1">
    <citation type="submission" date="2022-06" db="EMBL/GenBank/DDBJ databases">
        <title>Complete genome sequences of two strains of the flax pathogen Septoria linicola.</title>
        <authorList>
            <person name="Lapalu N."/>
            <person name="Simon A."/>
            <person name="Demenou B."/>
            <person name="Paumier D."/>
            <person name="Guillot M.-P."/>
            <person name="Gout L."/>
            <person name="Valade R."/>
        </authorList>
    </citation>
    <scope>NUCLEOTIDE SEQUENCE</scope>
    <source>
        <strain evidence="7">SE15195</strain>
    </source>
</reference>
<dbReference type="GO" id="GO:0020037">
    <property type="term" value="F:heme binding"/>
    <property type="evidence" value="ECO:0007669"/>
    <property type="project" value="InterPro"/>
</dbReference>
<evidence type="ECO:0000256" key="3">
    <source>
        <dbReference type="ARBA" id="ARBA00023004"/>
    </source>
</evidence>
<dbReference type="InterPro" id="IPR002401">
    <property type="entry name" value="Cyt_P450_E_grp-I"/>
</dbReference>
<evidence type="ECO:0000256" key="4">
    <source>
        <dbReference type="PIRSR" id="PIRSR602401-1"/>
    </source>
</evidence>
<gene>
    <name evidence="7" type="ORF">Slin15195_G111220</name>
</gene>
<keyword evidence="8" id="KW-1185">Reference proteome</keyword>
<dbReference type="Pfam" id="PF00067">
    <property type="entry name" value="p450"/>
    <property type="match status" value="1"/>
</dbReference>
<dbReference type="GO" id="GO:0004497">
    <property type="term" value="F:monooxygenase activity"/>
    <property type="evidence" value="ECO:0007669"/>
    <property type="project" value="UniProtKB-KW"/>
</dbReference>
<dbReference type="PANTHER" id="PTHR24305:SF190">
    <property type="entry name" value="P450, PUTATIVE (EUROFUNG)-RELATED"/>
    <property type="match status" value="1"/>
</dbReference>
<comment type="similarity">
    <text evidence="5">Belongs to the cytochrome P450 family.</text>
</comment>
<dbReference type="EMBL" id="CP099427">
    <property type="protein sequence ID" value="USW57803.1"/>
    <property type="molecule type" value="Genomic_DNA"/>
</dbReference>
<evidence type="ECO:0000256" key="1">
    <source>
        <dbReference type="ARBA" id="ARBA00001971"/>
    </source>
</evidence>
<dbReference type="PROSITE" id="PS00086">
    <property type="entry name" value="CYTOCHROME_P450"/>
    <property type="match status" value="1"/>
</dbReference>
<comment type="cofactor">
    <cofactor evidence="1 4">
        <name>heme</name>
        <dbReference type="ChEBI" id="CHEBI:30413"/>
    </cofactor>
</comment>
<keyword evidence="4 5" id="KW-0349">Heme</keyword>
<dbReference type="InterPro" id="IPR017972">
    <property type="entry name" value="Cyt_P450_CS"/>
</dbReference>
<dbReference type="PANTHER" id="PTHR24305">
    <property type="entry name" value="CYTOCHROME P450"/>
    <property type="match status" value="1"/>
</dbReference>
<evidence type="ECO:0000313" key="7">
    <source>
        <dbReference type="EMBL" id="USW57803.1"/>
    </source>
</evidence>
<feature type="transmembrane region" description="Helical" evidence="6">
    <location>
        <begin position="12"/>
        <end position="33"/>
    </location>
</feature>
<dbReference type="PRINTS" id="PR00463">
    <property type="entry name" value="EP450I"/>
</dbReference>
<evidence type="ECO:0000256" key="6">
    <source>
        <dbReference type="SAM" id="Phobius"/>
    </source>
</evidence>